<evidence type="ECO:0000313" key="9">
    <source>
        <dbReference type="EMBL" id="NMO76337.1"/>
    </source>
</evidence>
<dbReference type="SUPFAM" id="SSF55874">
    <property type="entry name" value="ATPase domain of HSP90 chaperone/DNA topoisomerase II/histidine kinase"/>
    <property type="match status" value="1"/>
</dbReference>
<keyword evidence="6 9" id="KW-0067">ATP-binding</keyword>
<evidence type="ECO:0000256" key="5">
    <source>
        <dbReference type="ARBA" id="ARBA00022777"/>
    </source>
</evidence>
<proteinExistence type="predicted"/>
<sequence length="116" mass="13358">MFSSSLTNTLLESLWIRILPIWRVIVKAEREKGFVVIKVIDHGRGMSEEEVKSLGTPFYSLKSKGTGLGLMICFNIVEKYNGRIEFKSLKDHGTTTLVRFPYCDRAKAKYKRNLQK</sequence>
<accession>A0A7Y0PKU1</accession>
<evidence type="ECO:0000256" key="3">
    <source>
        <dbReference type="ARBA" id="ARBA00022679"/>
    </source>
</evidence>
<dbReference type="Pfam" id="PF02518">
    <property type="entry name" value="HATPase_c"/>
    <property type="match status" value="1"/>
</dbReference>
<dbReference type="PROSITE" id="PS50109">
    <property type="entry name" value="HIS_KIN"/>
    <property type="match status" value="1"/>
</dbReference>
<dbReference type="Proteomes" id="UP000588491">
    <property type="component" value="Unassembled WGS sequence"/>
</dbReference>
<comment type="catalytic activity">
    <reaction evidence="1">
        <text>ATP + protein L-histidine = ADP + protein N-phospho-L-histidine.</text>
        <dbReference type="EC" id="2.7.13.3"/>
    </reaction>
</comment>
<dbReference type="GO" id="GO:0005524">
    <property type="term" value="F:ATP binding"/>
    <property type="evidence" value="ECO:0007669"/>
    <property type="project" value="UniProtKB-KW"/>
</dbReference>
<evidence type="ECO:0000256" key="4">
    <source>
        <dbReference type="ARBA" id="ARBA00022741"/>
    </source>
</evidence>
<dbReference type="SMART" id="SM00387">
    <property type="entry name" value="HATPase_c"/>
    <property type="match status" value="1"/>
</dbReference>
<keyword evidence="3" id="KW-0808">Transferase</keyword>
<keyword evidence="5" id="KW-0418">Kinase</keyword>
<comment type="caution">
    <text evidence="9">The sequence shown here is derived from an EMBL/GenBank/DDBJ whole genome shotgun (WGS) entry which is preliminary data.</text>
</comment>
<evidence type="ECO:0000313" key="10">
    <source>
        <dbReference type="Proteomes" id="UP000588491"/>
    </source>
</evidence>
<keyword evidence="4" id="KW-0547">Nucleotide-binding</keyword>
<reference evidence="9 10" key="1">
    <citation type="submission" date="2020-04" db="EMBL/GenBank/DDBJ databases">
        <title>Bacillus sp. UniB3 isolated from commercial digestive syrup.</title>
        <authorList>
            <person name="Thorat V."/>
            <person name="Kirdat K."/>
            <person name="Tiwarekar B."/>
            <person name="Yadav A."/>
        </authorList>
    </citation>
    <scope>NUCLEOTIDE SEQUENCE [LARGE SCALE GENOMIC DNA]</scope>
    <source>
        <strain evidence="9 10">UniB3</strain>
    </source>
</reference>
<dbReference type="InterPro" id="IPR036890">
    <property type="entry name" value="HATPase_C_sf"/>
</dbReference>
<dbReference type="EMBL" id="JABBPK010000001">
    <property type="protein sequence ID" value="NMO76337.1"/>
    <property type="molecule type" value="Genomic_DNA"/>
</dbReference>
<dbReference type="PANTHER" id="PTHR43065">
    <property type="entry name" value="SENSOR HISTIDINE KINASE"/>
    <property type="match status" value="1"/>
</dbReference>
<dbReference type="EC" id="2.7.13.3" evidence="2"/>
<dbReference type="PRINTS" id="PR00344">
    <property type="entry name" value="BCTRLSENSOR"/>
</dbReference>
<gene>
    <name evidence="9" type="ORF">HHU08_04840</name>
</gene>
<evidence type="ECO:0000259" key="8">
    <source>
        <dbReference type="PROSITE" id="PS50109"/>
    </source>
</evidence>
<dbReference type="GO" id="GO:0000160">
    <property type="term" value="P:phosphorelay signal transduction system"/>
    <property type="evidence" value="ECO:0007669"/>
    <property type="project" value="UniProtKB-KW"/>
</dbReference>
<dbReference type="InterPro" id="IPR003594">
    <property type="entry name" value="HATPase_dom"/>
</dbReference>
<feature type="domain" description="Histidine kinase" evidence="8">
    <location>
        <begin position="1"/>
        <end position="104"/>
    </location>
</feature>
<dbReference type="InterPro" id="IPR005467">
    <property type="entry name" value="His_kinase_dom"/>
</dbReference>
<evidence type="ECO:0000256" key="6">
    <source>
        <dbReference type="ARBA" id="ARBA00022840"/>
    </source>
</evidence>
<dbReference type="Gene3D" id="3.30.565.10">
    <property type="entry name" value="Histidine kinase-like ATPase, C-terminal domain"/>
    <property type="match status" value="1"/>
</dbReference>
<keyword evidence="10" id="KW-1185">Reference proteome</keyword>
<name>A0A7Y0PKU1_9BACI</name>
<organism evidence="9 10">
    <name type="scientific">Niallia alba</name>
    <dbReference type="NCBI Taxonomy" id="2729105"/>
    <lineage>
        <taxon>Bacteria</taxon>
        <taxon>Bacillati</taxon>
        <taxon>Bacillota</taxon>
        <taxon>Bacilli</taxon>
        <taxon>Bacillales</taxon>
        <taxon>Bacillaceae</taxon>
        <taxon>Niallia</taxon>
    </lineage>
</organism>
<protein>
    <recommendedName>
        <fullName evidence="2">histidine kinase</fullName>
        <ecNumber evidence="2">2.7.13.3</ecNumber>
    </recommendedName>
</protein>
<evidence type="ECO:0000256" key="7">
    <source>
        <dbReference type="ARBA" id="ARBA00023012"/>
    </source>
</evidence>
<evidence type="ECO:0000256" key="1">
    <source>
        <dbReference type="ARBA" id="ARBA00000085"/>
    </source>
</evidence>
<dbReference type="GO" id="GO:0004673">
    <property type="term" value="F:protein histidine kinase activity"/>
    <property type="evidence" value="ECO:0007669"/>
    <property type="project" value="UniProtKB-EC"/>
</dbReference>
<dbReference type="AlphaFoldDB" id="A0A7Y0PKU1"/>
<keyword evidence="7" id="KW-0902">Two-component regulatory system</keyword>
<dbReference type="PANTHER" id="PTHR43065:SF46">
    <property type="entry name" value="C4-DICARBOXYLATE TRANSPORT SENSOR PROTEIN DCTB"/>
    <property type="match status" value="1"/>
</dbReference>
<dbReference type="InterPro" id="IPR004358">
    <property type="entry name" value="Sig_transdc_His_kin-like_C"/>
</dbReference>
<evidence type="ECO:0000256" key="2">
    <source>
        <dbReference type="ARBA" id="ARBA00012438"/>
    </source>
</evidence>